<evidence type="ECO:0000313" key="4">
    <source>
        <dbReference type="Proteomes" id="UP000552644"/>
    </source>
</evidence>
<organism evidence="3 4">
    <name type="scientific">Streptosporangium saharense</name>
    <dbReference type="NCBI Taxonomy" id="1706840"/>
    <lineage>
        <taxon>Bacteria</taxon>
        <taxon>Bacillati</taxon>
        <taxon>Actinomycetota</taxon>
        <taxon>Actinomycetes</taxon>
        <taxon>Streptosporangiales</taxon>
        <taxon>Streptosporangiaceae</taxon>
        <taxon>Streptosporangium</taxon>
    </lineage>
</organism>
<keyword evidence="2" id="KW-0732">Signal</keyword>
<dbReference type="RefSeq" id="WP_184719542.1">
    <property type="nucleotide sequence ID" value="NZ_JACHJP010000006.1"/>
</dbReference>
<evidence type="ECO:0000256" key="2">
    <source>
        <dbReference type="SAM" id="SignalP"/>
    </source>
</evidence>
<reference evidence="3 4" key="1">
    <citation type="submission" date="2020-08" db="EMBL/GenBank/DDBJ databases">
        <title>Genomic Encyclopedia of Type Strains, Phase III (KMG-III): the genomes of soil and plant-associated and newly described type strains.</title>
        <authorList>
            <person name="Whitman W."/>
        </authorList>
    </citation>
    <scope>NUCLEOTIDE SEQUENCE [LARGE SCALE GENOMIC DNA]</scope>
    <source>
        <strain evidence="3 4">CECT 8840</strain>
    </source>
</reference>
<proteinExistence type="predicted"/>
<feature type="chain" id="PRO_5039092540" evidence="2">
    <location>
        <begin position="25"/>
        <end position="212"/>
    </location>
</feature>
<protein>
    <submittedName>
        <fullName evidence="3">Uncharacterized protein</fullName>
    </submittedName>
</protein>
<dbReference type="Proteomes" id="UP000552644">
    <property type="component" value="Unassembled WGS sequence"/>
</dbReference>
<sequence length="212" mass="21583">MTERSARSGAALTAVFLAVMLAGGCGTGAPSATAPLASTAPAAEAPAADVRASAPAGAQGAGIAPSPTVSGDDSACPTTGNTKRFAKTRFALHAGLALGAFHRYIYKPLRSGGFKEGAEKRKRTFVKAAIAGLFALHELKVAKRFAEANPTLCRAVQSVSNSFAALTNKLKGGTATEKDLDESQNVFGELQRQATGNGFGFKEKNVTVPGAG</sequence>
<feature type="region of interest" description="Disordered" evidence="1">
    <location>
        <begin position="56"/>
        <end position="77"/>
    </location>
</feature>
<gene>
    <name evidence="3" type="ORF">FHS44_005490</name>
</gene>
<feature type="compositionally biased region" description="Polar residues" evidence="1">
    <location>
        <begin position="68"/>
        <end position="77"/>
    </location>
</feature>
<keyword evidence="4" id="KW-1185">Reference proteome</keyword>
<accession>A0A7W7QRH2</accession>
<dbReference type="AlphaFoldDB" id="A0A7W7QRH2"/>
<name>A0A7W7QRH2_9ACTN</name>
<dbReference type="PROSITE" id="PS51257">
    <property type="entry name" value="PROKAR_LIPOPROTEIN"/>
    <property type="match status" value="1"/>
</dbReference>
<feature type="signal peptide" evidence="2">
    <location>
        <begin position="1"/>
        <end position="24"/>
    </location>
</feature>
<dbReference type="EMBL" id="JACHJP010000006">
    <property type="protein sequence ID" value="MBB4918363.1"/>
    <property type="molecule type" value="Genomic_DNA"/>
</dbReference>
<evidence type="ECO:0000256" key="1">
    <source>
        <dbReference type="SAM" id="MobiDB-lite"/>
    </source>
</evidence>
<comment type="caution">
    <text evidence="3">The sequence shown here is derived from an EMBL/GenBank/DDBJ whole genome shotgun (WGS) entry which is preliminary data.</text>
</comment>
<feature type="compositionally biased region" description="Low complexity" evidence="1">
    <location>
        <begin position="56"/>
        <end position="67"/>
    </location>
</feature>
<evidence type="ECO:0000313" key="3">
    <source>
        <dbReference type="EMBL" id="MBB4918363.1"/>
    </source>
</evidence>